<dbReference type="NCBIfam" id="TIGR00361">
    <property type="entry name" value="ComEC_Rec2"/>
    <property type="match status" value="1"/>
</dbReference>
<dbReference type="Pfam" id="PF00753">
    <property type="entry name" value="Lactamase_B"/>
    <property type="match status" value="1"/>
</dbReference>
<name>A0A380GMI8_9STAP</name>
<feature type="transmembrane region" description="Helical" evidence="6">
    <location>
        <begin position="400"/>
        <end position="417"/>
    </location>
</feature>
<dbReference type="AlphaFoldDB" id="A0A380GMI8"/>
<dbReference type="CDD" id="cd07731">
    <property type="entry name" value="ComA-like_MBL-fold"/>
    <property type="match status" value="1"/>
</dbReference>
<dbReference type="Pfam" id="PF03772">
    <property type="entry name" value="Competence"/>
    <property type="match status" value="1"/>
</dbReference>
<reference evidence="8 9" key="1">
    <citation type="submission" date="2018-06" db="EMBL/GenBank/DDBJ databases">
        <authorList>
            <consortium name="Pathogen Informatics"/>
            <person name="Doyle S."/>
        </authorList>
    </citation>
    <scope>NUCLEOTIDE SEQUENCE [LARGE SCALE GENOMIC DNA]</scope>
    <source>
        <strain evidence="8 9">NCTC13834</strain>
    </source>
</reference>
<feature type="domain" description="Metallo-beta-lactamase" evidence="7">
    <location>
        <begin position="453"/>
        <end position="658"/>
    </location>
</feature>
<evidence type="ECO:0000256" key="1">
    <source>
        <dbReference type="ARBA" id="ARBA00004651"/>
    </source>
</evidence>
<evidence type="ECO:0000313" key="8">
    <source>
        <dbReference type="EMBL" id="SUM54984.1"/>
    </source>
</evidence>
<dbReference type="GO" id="GO:0005886">
    <property type="term" value="C:plasma membrane"/>
    <property type="evidence" value="ECO:0007669"/>
    <property type="project" value="UniProtKB-SubCell"/>
</dbReference>
<comment type="subcellular location">
    <subcellularLocation>
        <location evidence="1">Cell membrane</location>
        <topology evidence="1">Multi-pass membrane protein</topology>
    </subcellularLocation>
</comment>
<dbReference type="InterPro" id="IPR004477">
    <property type="entry name" value="ComEC_N"/>
</dbReference>
<evidence type="ECO:0000259" key="7">
    <source>
        <dbReference type="SMART" id="SM00849"/>
    </source>
</evidence>
<dbReference type="InterPro" id="IPR004797">
    <property type="entry name" value="Competence_ComEC/Rec2"/>
</dbReference>
<dbReference type="PANTHER" id="PTHR30619:SF1">
    <property type="entry name" value="RECOMBINATION PROTEIN 2"/>
    <property type="match status" value="1"/>
</dbReference>
<feature type="transmembrane region" description="Helical" evidence="6">
    <location>
        <begin position="305"/>
        <end position="324"/>
    </location>
</feature>
<feature type="transmembrane region" description="Helical" evidence="6">
    <location>
        <begin position="258"/>
        <end position="274"/>
    </location>
</feature>
<dbReference type="InterPro" id="IPR035681">
    <property type="entry name" value="ComA-like_MBL"/>
</dbReference>
<dbReference type="SMART" id="SM00849">
    <property type="entry name" value="Lactamase_B"/>
    <property type="match status" value="1"/>
</dbReference>
<dbReference type="EMBL" id="UHDS01000001">
    <property type="protein sequence ID" value="SUM54984.1"/>
    <property type="molecule type" value="Genomic_DNA"/>
</dbReference>
<dbReference type="PANTHER" id="PTHR30619">
    <property type="entry name" value="DNA INTERNALIZATION/COMPETENCE PROTEIN COMEC/REC2"/>
    <property type="match status" value="1"/>
</dbReference>
<evidence type="ECO:0000256" key="4">
    <source>
        <dbReference type="ARBA" id="ARBA00022989"/>
    </source>
</evidence>
<feature type="transmembrane region" description="Helical" evidence="6">
    <location>
        <begin position="6"/>
        <end position="25"/>
    </location>
</feature>
<organism evidence="8 9">
    <name type="scientific">Staphylococcus nepalensis</name>
    <dbReference type="NCBI Taxonomy" id="214473"/>
    <lineage>
        <taxon>Bacteria</taxon>
        <taxon>Bacillati</taxon>
        <taxon>Bacillota</taxon>
        <taxon>Bacilli</taxon>
        <taxon>Bacillales</taxon>
        <taxon>Staphylococcaceae</taxon>
        <taxon>Staphylococcus</taxon>
    </lineage>
</organism>
<feature type="transmembrane region" description="Helical" evidence="6">
    <location>
        <begin position="208"/>
        <end position="227"/>
    </location>
</feature>
<feature type="transmembrane region" description="Helical" evidence="6">
    <location>
        <begin position="180"/>
        <end position="202"/>
    </location>
</feature>
<feature type="transmembrane region" description="Helical" evidence="6">
    <location>
        <begin position="336"/>
        <end position="359"/>
    </location>
</feature>
<feature type="transmembrane region" description="Helical" evidence="6">
    <location>
        <begin position="424"/>
        <end position="441"/>
    </location>
</feature>
<evidence type="ECO:0000256" key="6">
    <source>
        <dbReference type="SAM" id="Phobius"/>
    </source>
</evidence>
<dbReference type="InterPro" id="IPR001279">
    <property type="entry name" value="Metallo-B-lactamas"/>
</dbReference>
<accession>A0A380GMI8</accession>
<sequence>MMRKRFSYFHYFIIIIIPLISFMVFQKDLDSTIKNRYSMINKNFQVEAKFMSHPFLEHHRIKGEIMINKTFYKYTYHPKNVETKAISNFLWQKSCNVNGQFKAVNPNFKSNLTFFIQNIEFSSCKSYSSTLIDLLHRHKAFIYKKLRQWDINSPEKAIAFITGNTAQMEKDEIEKIKDIGIYHLLAISGTHIAIIIGIVFYMCNLFKCPLLFIKMILLFLLPVYCFYTNMSPSAIRAVSMSLIILIFPKYIMKNAVDVLGGLFIVLTLINPSLIYHIGFQFSFLITFFILFSSPLLTNVSPFKSLIYITLIAQLGSFIISAIHFHQIQWIGLISNLFFVPFYSFILFPLVIILTCFIHFPFKITMLSILYNNVVFIHDKFVENFEKINSFKWYIPVLNDLQITGICIILFVNLLLLVNKHFKMFIFALVILYIFSTVIPQSKDYQLTMLNVGQGDAFLFETQKHEVLLIDTGGQFNSKQTTPNHNISKYHILPTLKRHNIKKIDYVVITHPHIDHMGELEYLIQKQPIENIIINQKSFKPEELNHLRETSQKYNVKLLDFKNKPRFLMDKAHINLLDATILNSDNLNEQSIIILIQYRKYKILLMGDATMNNESILMQKYNLYNVDVLKVGHHGSKTSTSEALLQATKPKIALISVGNNNRYGLPNKLVINKLQSLGAKILQTHTDGEVSILFRDNILLQTHTD</sequence>
<keyword evidence="3 6" id="KW-0812">Transmembrane</keyword>
<dbReference type="Gene3D" id="3.60.15.10">
    <property type="entry name" value="Ribonuclease Z/Hydroxyacylglutathione hydrolase-like"/>
    <property type="match status" value="1"/>
</dbReference>
<keyword evidence="4 6" id="KW-1133">Transmembrane helix</keyword>
<dbReference type="InterPro" id="IPR052159">
    <property type="entry name" value="Competence_DNA_uptake"/>
</dbReference>
<keyword evidence="2" id="KW-1003">Cell membrane</keyword>
<evidence type="ECO:0000256" key="3">
    <source>
        <dbReference type="ARBA" id="ARBA00022692"/>
    </source>
</evidence>
<dbReference type="SUPFAM" id="SSF56281">
    <property type="entry name" value="Metallo-hydrolase/oxidoreductase"/>
    <property type="match status" value="1"/>
</dbReference>
<evidence type="ECO:0000256" key="2">
    <source>
        <dbReference type="ARBA" id="ARBA00022475"/>
    </source>
</evidence>
<dbReference type="Proteomes" id="UP000254412">
    <property type="component" value="Unassembled WGS sequence"/>
</dbReference>
<keyword evidence="5 6" id="KW-0472">Membrane</keyword>
<proteinExistence type="predicted"/>
<feature type="transmembrane region" description="Helical" evidence="6">
    <location>
        <begin position="234"/>
        <end position="252"/>
    </location>
</feature>
<evidence type="ECO:0000256" key="5">
    <source>
        <dbReference type="ARBA" id="ARBA00023136"/>
    </source>
</evidence>
<evidence type="ECO:0000313" key="9">
    <source>
        <dbReference type="Proteomes" id="UP000254412"/>
    </source>
</evidence>
<protein>
    <submittedName>
        <fullName evidence="8">ComEC late competence protein 3</fullName>
    </submittedName>
</protein>
<gene>
    <name evidence="8" type="ORF">NCTC13834_01339</name>
</gene>
<dbReference type="InterPro" id="IPR036866">
    <property type="entry name" value="RibonucZ/Hydroxyglut_hydro"/>
</dbReference>
<dbReference type="NCBIfam" id="TIGR00360">
    <property type="entry name" value="ComEC_N-term"/>
    <property type="match status" value="1"/>
</dbReference>
<dbReference type="GO" id="GO:0030420">
    <property type="term" value="P:establishment of competence for transformation"/>
    <property type="evidence" value="ECO:0007669"/>
    <property type="project" value="InterPro"/>
</dbReference>